<reference evidence="2" key="1">
    <citation type="submission" date="2009-02" db="EMBL/GenBank/DDBJ databases">
        <title>The Genome Sequence of Ajellomyces capsulatus strain G186AR.</title>
        <authorList>
            <consortium name="The Broad Institute Genome Sequencing Platform"/>
            <person name="Champion M."/>
            <person name="Cuomo C."/>
            <person name="Ma L.-J."/>
            <person name="Henn M.R."/>
            <person name="Sil A."/>
            <person name="Goldman B."/>
            <person name="Young S.K."/>
            <person name="Kodira C.D."/>
            <person name="Zeng Q."/>
            <person name="Koehrsen M."/>
            <person name="Alvarado L."/>
            <person name="Berlin A."/>
            <person name="Borenstein D."/>
            <person name="Chen Z."/>
            <person name="Engels R."/>
            <person name="Freedman E."/>
            <person name="Gellesch M."/>
            <person name="Goldberg J."/>
            <person name="Griggs A."/>
            <person name="Gujja S."/>
            <person name="Heiman D."/>
            <person name="Hepburn T."/>
            <person name="Howarth C."/>
            <person name="Jen D."/>
            <person name="Larson L."/>
            <person name="Lewis B."/>
            <person name="Mehta T."/>
            <person name="Park D."/>
            <person name="Pearson M."/>
            <person name="Roberts A."/>
            <person name="Saif S."/>
            <person name="Shea T."/>
            <person name="Shenoy N."/>
            <person name="Sisk P."/>
            <person name="Stolte C."/>
            <person name="Sykes S."/>
            <person name="Walk T."/>
            <person name="White J."/>
            <person name="Yandava C."/>
            <person name="Klein B."/>
            <person name="McEwen J.G."/>
            <person name="Puccia R."/>
            <person name="Goldman G.H."/>
            <person name="Felipe M.S."/>
            <person name="Nino-Vega G."/>
            <person name="San-Blas G."/>
            <person name="Taylor J."/>
            <person name="Mendoza L."/>
            <person name="Galagan J."/>
            <person name="Nusbaum C."/>
            <person name="Birren B."/>
        </authorList>
    </citation>
    <scope>NUCLEOTIDE SEQUENCE</scope>
    <source>
        <strain evidence="2">G186AR</strain>
    </source>
</reference>
<feature type="region of interest" description="Disordered" evidence="1">
    <location>
        <begin position="127"/>
        <end position="146"/>
    </location>
</feature>
<dbReference type="HOGENOM" id="CLU_634528_0_0_1"/>
<dbReference type="InParanoid" id="C0P0P6"/>
<evidence type="ECO:0000256" key="1">
    <source>
        <dbReference type="SAM" id="MobiDB-lite"/>
    </source>
</evidence>
<dbReference type="AlphaFoldDB" id="C0P0P6"/>
<evidence type="ECO:0000313" key="3">
    <source>
        <dbReference type="Proteomes" id="UP000001631"/>
    </source>
</evidence>
<dbReference type="Proteomes" id="UP000001631">
    <property type="component" value="Unassembled WGS sequence"/>
</dbReference>
<sequence length="432" mass="47362">MAKPTSTSTPTSMPTSVETAADTIELLESRLRRIEYLLSGESSWTGEPRRLTTATGVGDGEKPAMTRLAKLEYELKALANKVPAVRDVLALSRPFVFILVRYKAAAANLSTDSRFPDLFQSIHPITTTTTTSSSSSSSPQPPAIPSTLSQQALTSIILSYASAFPETASRLTSLKDLPIPPASLSASLIELQPRLDRLVAVQEQQAAEIAELRARSALVAKRWVEVGVLGGSEIITPGSLEWWTYESLWTTAKLLGPHSQSHRPEGEAADDILTSHLQAIIPNGRLPKTLCQGIHQGSPLQFAADEFSRSMSCPNTIVEPHDCLLNSLLQFSTVEVISVKFSERHKNIFELLVSFIEPIYYMQHVATTMKTLWLPEHSSTFQPSLPTGFRQEAQFSKMQGSYSFKEVQLLLTRISSEGEMEVSGYILDGAKA</sequence>
<accession>C0P0P6</accession>
<organism evidence="2 3">
    <name type="scientific">Ajellomyces capsulatus (strain G186AR / H82 / ATCC MYA-2454 / RMSCC 2432)</name>
    <name type="common">Darling's disease fungus</name>
    <name type="synonym">Histoplasma capsulatum</name>
    <dbReference type="NCBI Taxonomy" id="447093"/>
    <lineage>
        <taxon>Eukaryota</taxon>
        <taxon>Fungi</taxon>
        <taxon>Dikarya</taxon>
        <taxon>Ascomycota</taxon>
        <taxon>Pezizomycotina</taxon>
        <taxon>Eurotiomycetes</taxon>
        <taxon>Eurotiomycetidae</taxon>
        <taxon>Onygenales</taxon>
        <taxon>Ajellomycetaceae</taxon>
        <taxon>Histoplasma</taxon>
    </lineage>
</organism>
<gene>
    <name evidence="2" type="ORF">HCBG_08976</name>
</gene>
<keyword evidence="3" id="KW-1185">Reference proteome</keyword>
<dbReference type="EMBL" id="GG663381">
    <property type="protein sequence ID" value="EEH02866.1"/>
    <property type="molecule type" value="Genomic_DNA"/>
</dbReference>
<dbReference type="RefSeq" id="XP_045283347.1">
    <property type="nucleotide sequence ID" value="XM_045436025.1"/>
</dbReference>
<evidence type="ECO:0000313" key="2">
    <source>
        <dbReference type="EMBL" id="EEH02866.1"/>
    </source>
</evidence>
<protein>
    <submittedName>
        <fullName evidence="2">Uncharacterized protein</fullName>
    </submittedName>
</protein>
<name>C0P0P6_AJECG</name>
<feature type="compositionally biased region" description="Low complexity" evidence="1">
    <location>
        <begin position="127"/>
        <end position="138"/>
    </location>
</feature>
<proteinExistence type="predicted"/>
<dbReference type="GeneID" id="69041992"/>